<keyword evidence="2" id="KW-1185">Reference proteome</keyword>
<accession>A0A0F6B6F1</accession>
<protein>
    <submittedName>
        <fullName evidence="1">Uncharacterized protein</fullName>
    </submittedName>
</protein>
<evidence type="ECO:0000313" key="2">
    <source>
        <dbReference type="Proteomes" id="UP000002695"/>
    </source>
</evidence>
<dbReference type="Proteomes" id="UP000002695">
    <property type="component" value="Chromosome"/>
</dbReference>
<gene>
    <name evidence="1" type="ordered locus">STM14_3691</name>
</gene>
<name>A0A0F6B6F1_SALT1</name>
<reference evidence="1 2" key="1">
    <citation type="journal article" date="2010" name="J. Bacteriol.">
        <title>Short-term signatures of evolutionary change in the Salmonella enterica serovar typhimurium 14028 genome.</title>
        <authorList>
            <person name="Jarvik T."/>
            <person name="Smillie C."/>
            <person name="Groisman E.A."/>
            <person name="Ochman H."/>
        </authorList>
    </citation>
    <scope>NUCLEOTIDE SEQUENCE [LARGE SCALE GENOMIC DNA]</scope>
    <source>
        <strain evidence="2">14028s / SGSC 2262</strain>
    </source>
</reference>
<dbReference type="EMBL" id="CP001363">
    <property type="protein sequence ID" value="ACY90098.1"/>
    <property type="molecule type" value="Genomic_DNA"/>
</dbReference>
<dbReference type="AlphaFoldDB" id="A0A0F6B6F1"/>
<dbReference type="HOGENOM" id="CLU_3375868_0_0_6"/>
<organism evidence="1 2">
    <name type="scientific">Salmonella typhimurium (strain 14028s / SGSC 2262)</name>
    <dbReference type="NCBI Taxonomy" id="588858"/>
    <lineage>
        <taxon>Bacteria</taxon>
        <taxon>Pseudomonadati</taxon>
        <taxon>Pseudomonadota</taxon>
        <taxon>Gammaproteobacteria</taxon>
        <taxon>Enterobacterales</taxon>
        <taxon>Enterobacteriaceae</taxon>
        <taxon>Salmonella</taxon>
    </lineage>
</organism>
<evidence type="ECO:0000313" key="1">
    <source>
        <dbReference type="EMBL" id="ACY90098.1"/>
    </source>
</evidence>
<proteinExistence type="predicted"/>
<dbReference type="KEGG" id="seo:STM14_3691"/>
<sequence length="34" mass="3570">MKLDYFKRGKPPGAIAGKAKCDGFQTLAGVQSDA</sequence>